<keyword evidence="3" id="KW-0804">Transcription</keyword>
<dbReference type="InterPro" id="IPR046335">
    <property type="entry name" value="LacI/GalR-like_sensor"/>
</dbReference>
<dbReference type="KEGG" id="rfs:C1I64_12545"/>
<evidence type="ECO:0000259" key="4">
    <source>
        <dbReference type="PROSITE" id="PS50932"/>
    </source>
</evidence>
<evidence type="ECO:0000256" key="2">
    <source>
        <dbReference type="ARBA" id="ARBA00023125"/>
    </source>
</evidence>
<evidence type="ECO:0000313" key="6">
    <source>
        <dbReference type="Proteomes" id="UP000285317"/>
    </source>
</evidence>
<dbReference type="SUPFAM" id="SSF53822">
    <property type="entry name" value="Periplasmic binding protein-like I"/>
    <property type="match status" value="1"/>
</dbReference>
<dbReference type="RefSeq" id="WP_127887424.1">
    <property type="nucleotide sequence ID" value="NZ_CP028137.1"/>
</dbReference>
<keyword evidence="1" id="KW-0805">Transcription regulation</keyword>
<dbReference type="Gene3D" id="1.10.260.40">
    <property type="entry name" value="lambda repressor-like DNA-binding domains"/>
    <property type="match status" value="1"/>
</dbReference>
<accession>A0A3T0T2D0</accession>
<organism evidence="5 6">
    <name type="scientific">Rathayibacter festucae DSM 15932</name>
    <dbReference type="NCBI Taxonomy" id="1328866"/>
    <lineage>
        <taxon>Bacteria</taxon>
        <taxon>Bacillati</taxon>
        <taxon>Actinomycetota</taxon>
        <taxon>Actinomycetes</taxon>
        <taxon>Micrococcales</taxon>
        <taxon>Microbacteriaceae</taxon>
        <taxon>Rathayibacter</taxon>
    </lineage>
</organism>
<dbReference type="InterPro" id="IPR000843">
    <property type="entry name" value="HTH_LacI"/>
</dbReference>
<dbReference type="GO" id="GO:0000976">
    <property type="term" value="F:transcription cis-regulatory region binding"/>
    <property type="evidence" value="ECO:0007669"/>
    <property type="project" value="TreeGrafter"/>
</dbReference>
<proteinExistence type="predicted"/>
<dbReference type="GO" id="GO:0003700">
    <property type="term" value="F:DNA-binding transcription factor activity"/>
    <property type="evidence" value="ECO:0007669"/>
    <property type="project" value="TreeGrafter"/>
</dbReference>
<dbReference type="SMART" id="SM00354">
    <property type="entry name" value="HTH_LACI"/>
    <property type="match status" value="1"/>
</dbReference>
<dbReference type="InterPro" id="IPR010982">
    <property type="entry name" value="Lambda_DNA-bd_dom_sf"/>
</dbReference>
<gene>
    <name evidence="5" type="ORF">C1I64_12545</name>
</gene>
<dbReference type="CDD" id="cd06267">
    <property type="entry name" value="PBP1_LacI_sugar_binding-like"/>
    <property type="match status" value="1"/>
</dbReference>
<dbReference type="Gene3D" id="3.40.50.2300">
    <property type="match status" value="2"/>
</dbReference>
<dbReference type="InterPro" id="IPR028082">
    <property type="entry name" value="Peripla_BP_I"/>
</dbReference>
<dbReference type="SUPFAM" id="SSF47413">
    <property type="entry name" value="lambda repressor-like DNA-binding domains"/>
    <property type="match status" value="1"/>
</dbReference>
<evidence type="ECO:0000256" key="3">
    <source>
        <dbReference type="ARBA" id="ARBA00023163"/>
    </source>
</evidence>
<dbReference type="AlphaFoldDB" id="A0A3T0T2D0"/>
<protein>
    <submittedName>
        <fullName evidence="5">LacI family transcriptional regulator</fullName>
    </submittedName>
</protein>
<name>A0A3T0T2D0_9MICO</name>
<dbReference type="Pfam" id="PF13377">
    <property type="entry name" value="Peripla_BP_3"/>
    <property type="match status" value="1"/>
</dbReference>
<dbReference type="Pfam" id="PF00356">
    <property type="entry name" value="LacI"/>
    <property type="match status" value="1"/>
</dbReference>
<feature type="domain" description="HTH lacI-type" evidence="4">
    <location>
        <begin position="14"/>
        <end position="68"/>
    </location>
</feature>
<dbReference type="PANTHER" id="PTHR30146:SF109">
    <property type="entry name" value="HTH-TYPE TRANSCRIPTIONAL REGULATOR GALS"/>
    <property type="match status" value="1"/>
</dbReference>
<evidence type="ECO:0000313" key="5">
    <source>
        <dbReference type="EMBL" id="AZZ52788.1"/>
    </source>
</evidence>
<dbReference type="Proteomes" id="UP000285317">
    <property type="component" value="Chromosome"/>
</dbReference>
<dbReference type="EMBL" id="CP028137">
    <property type="protein sequence ID" value="AZZ52788.1"/>
    <property type="molecule type" value="Genomic_DNA"/>
</dbReference>
<evidence type="ECO:0000256" key="1">
    <source>
        <dbReference type="ARBA" id="ARBA00023015"/>
    </source>
</evidence>
<dbReference type="PANTHER" id="PTHR30146">
    <property type="entry name" value="LACI-RELATED TRANSCRIPTIONAL REPRESSOR"/>
    <property type="match status" value="1"/>
</dbReference>
<keyword evidence="2" id="KW-0238">DNA-binding</keyword>
<dbReference type="CDD" id="cd01392">
    <property type="entry name" value="HTH_LacI"/>
    <property type="match status" value="1"/>
</dbReference>
<sequence>MTAAESSPARRPPARMQDVASLAGVALGTVSNVVNRPLLVAPATRERVQRAIDELGFTPNRAARALAAGTSSTVGFVVIDLSNSFFLDMARGAEHAAEGAGMSVVLGNADMRAAKQGTYLDLFTEEQVAGILLAPLPGTAPDVVAERRGGRRVVLLNDAAVDGACTVSADDEHGGYLAARHLIDLGRRRLAFAGDPSIANPVRERLRGVERAIAETNGAVSLELDPTAEVQVEDGRRFGHLIAARAPEDRPDGIVAAADLLALGIVQSILSESDIRLPVDLAITGYDDNRSAWDSLVPITTMAQPGEAMGAAAIRLLLDELLHGPEHEHRHEVLEPTLIVRGSTVEGARGSR</sequence>
<dbReference type="PROSITE" id="PS50932">
    <property type="entry name" value="HTH_LACI_2"/>
    <property type="match status" value="1"/>
</dbReference>
<reference evidence="5 6" key="1">
    <citation type="submission" date="2018-03" db="EMBL/GenBank/DDBJ databases">
        <title>Bacteriophage NCPPB3778 and a type I-E CRISPR drive the evolution of the US Biological Select Agent, Rathayibacter toxicus.</title>
        <authorList>
            <person name="Davis E.W.II."/>
            <person name="Tabima J.F."/>
            <person name="Weisberg A.J."/>
            <person name="Dantas Lopes L."/>
            <person name="Wiseman M.S."/>
            <person name="Wiseman M.S."/>
            <person name="Pupko T."/>
            <person name="Belcher M.S."/>
            <person name="Sechler A.J."/>
            <person name="Tancos M.A."/>
            <person name="Schroeder B.K."/>
            <person name="Murray T.D."/>
            <person name="Luster D.G."/>
            <person name="Schneider W.L."/>
            <person name="Rogers E."/>
            <person name="Andreote F.D."/>
            <person name="Grunwald N.J."/>
            <person name="Putnam M.L."/>
            <person name="Chang J.H."/>
        </authorList>
    </citation>
    <scope>NUCLEOTIDE SEQUENCE [LARGE SCALE GENOMIC DNA]</scope>
    <source>
        <strain evidence="5 6">DSM 15932</strain>
    </source>
</reference>